<evidence type="ECO:0000313" key="2">
    <source>
        <dbReference type="EMBL" id="REC76810.1"/>
    </source>
</evidence>
<comment type="caution">
    <text evidence="2">The sequence shown here is derived from an EMBL/GenBank/DDBJ whole genome shotgun (WGS) entry which is preliminary data.</text>
</comment>
<evidence type="ECO:0000256" key="1">
    <source>
        <dbReference type="RuleBase" id="RU366034"/>
    </source>
</evidence>
<keyword evidence="1" id="KW-0460">Magnesium</keyword>
<dbReference type="SFLD" id="SFLDS00005">
    <property type="entry name" value="Isoprenoid_Synthase_Type_I"/>
    <property type="match status" value="1"/>
</dbReference>
<dbReference type="Pfam" id="PF19086">
    <property type="entry name" value="Terpene_syn_C_2"/>
    <property type="match status" value="1"/>
</dbReference>
<comment type="cofactor">
    <cofactor evidence="1">
        <name>Mg(2+)</name>
        <dbReference type="ChEBI" id="CHEBI:18420"/>
    </cofactor>
</comment>
<dbReference type="Gene3D" id="1.10.600.10">
    <property type="entry name" value="Farnesyl Diphosphate Synthase"/>
    <property type="match status" value="1"/>
</dbReference>
<dbReference type="RefSeq" id="WP_116012470.1">
    <property type="nucleotide sequence ID" value="NZ_QNUH01000010.1"/>
</dbReference>
<keyword evidence="1" id="KW-0479">Metal-binding</keyword>
<dbReference type="InterPro" id="IPR034686">
    <property type="entry name" value="Terpene_cyclase-like_2"/>
</dbReference>
<dbReference type="EMBL" id="QNUH01000010">
    <property type="protein sequence ID" value="REC76810.1"/>
    <property type="molecule type" value="Genomic_DNA"/>
</dbReference>
<dbReference type="OrthoDB" id="2989600at2"/>
<organism evidence="2 3">
    <name type="scientific">Chryseobacterium elymi</name>
    <dbReference type="NCBI Taxonomy" id="395936"/>
    <lineage>
        <taxon>Bacteria</taxon>
        <taxon>Pseudomonadati</taxon>
        <taxon>Bacteroidota</taxon>
        <taxon>Flavobacteriia</taxon>
        <taxon>Flavobacteriales</taxon>
        <taxon>Weeksellaceae</taxon>
        <taxon>Chryseobacterium group</taxon>
        <taxon>Chryseobacterium</taxon>
    </lineage>
</organism>
<gene>
    <name evidence="2" type="ORF">DRF60_13040</name>
</gene>
<dbReference type="PANTHER" id="PTHR35201">
    <property type="entry name" value="TERPENE SYNTHASE"/>
    <property type="match status" value="1"/>
</dbReference>
<dbReference type="EC" id="4.2.3.-" evidence="1"/>
<dbReference type="PANTHER" id="PTHR35201:SF4">
    <property type="entry name" value="BETA-PINACENE SYNTHASE-RELATED"/>
    <property type="match status" value="1"/>
</dbReference>
<comment type="similarity">
    <text evidence="1">Belongs to the terpene synthase family.</text>
</comment>
<dbReference type="GO" id="GO:0046872">
    <property type="term" value="F:metal ion binding"/>
    <property type="evidence" value="ECO:0007669"/>
    <property type="project" value="UniProtKB-KW"/>
</dbReference>
<dbReference type="SUPFAM" id="SSF48576">
    <property type="entry name" value="Terpenoid synthases"/>
    <property type="match status" value="1"/>
</dbReference>
<accession>A0A3D9DFL7</accession>
<proteinExistence type="inferred from homology"/>
<dbReference type="SFLD" id="SFLDG01020">
    <property type="entry name" value="Terpene_Cyclase_Like_2"/>
    <property type="match status" value="1"/>
</dbReference>
<dbReference type="InterPro" id="IPR008949">
    <property type="entry name" value="Isoprenoid_synthase_dom_sf"/>
</dbReference>
<keyword evidence="1" id="KW-0456">Lyase</keyword>
<reference evidence="2 3" key="1">
    <citation type="journal article" date="2010" name="Syst. Appl. Microbiol.">
        <title>Four new species of Chryseobacterium from the rhizosphere of coastal sand dune plants, Chryseobacterium elymi sp. nov., Chryseobacterium hagamense sp. nov., Chryseobacterium lathyri sp. nov. and Chryseobacterium rhizosphaerae sp. nov.</title>
        <authorList>
            <person name="Cho S.H."/>
            <person name="Lee K.S."/>
            <person name="Shin D.S."/>
            <person name="Han J.H."/>
            <person name="Park K.S."/>
            <person name="Lee C.H."/>
            <person name="Park K.H."/>
            <person name="Kim S.B."/>
        </authorList>
    </citation>
    <scope>NUCLEOTIDE SEQUENCE [LARGE SCALE GENOMIC DNA]</scope>
    <source>
        <strain evidence="2 3">KCTC 22547</strain>
    </source>
</reference>
<name>A0A3D9DFL7_9FLAO</name>
<evidence type="ECO:0000313" key="3">
    <source>
        <dbReference type="Proteomes" id="UP000257030"/>
    </source>
</evidence>
<dbReference type="AlphaFoldDB" id="A0A3D9DFL7"/>
<dbReference type="Proteomes" id="UP000257030">
    <property type="component" value="Unassembled WGS sequence"/>
</dbReference>
<sequence>MTPQEFDSKNFIPLNYYPWPAVTSKFIDRLGKEEWNYIDKDFTFVSEKTREKYKHIKLFDVLARMQGYLSWEQILPCTRFLFWQTFIDDQYDHDNIPKLERLRKRVVEVLQGDKVRSGEFGLLNQVALTRDEFKACTTPEWMERFIHDTSEYILYGVEEESLYRARNEEIPSIEKYALIRQYSIGMYPHYDFVELGVDFPLAAQVINHPVIQRIRMLAVQITIWQNDIHSLKKEMYNKNDNFNAVFVLQKIHQLSFEEAIQETMRIHDAQVAEMITLHKQLPDFGLGIEHQKNLSEWVTRLGAVIQGINTYYNIHPYRYTPDGHAWPEHRELNVRE</sequence>
<protein>
    <recommendedName>
        <fullName evidence="1">Terpene synthase</fullName>
        <ecNumber evidence="1">4.2.3.-</ecNumber>
    </recommendedName>
</protein>
<dbReference type="GO" id="GO:0010333">
    <property type="term" value="F:terpene synthase activity"/>
    <property type="evidence" value="ECO:0007669"/>
    <property type="project" value="InterPro"/>
</dbReference>
<keyword evidence="3" id="KW-1185">Reference proteome</keyword>